<feature type="coiled-coil region" evidence="2">
    <location>
        <begin position="1290"/>
        <end position="1328"/>
    </location>
</feature>
<dbReference type="EMBL" id="GG738858">
    <property type="protein sequence ID" value="EFC46493.1"/>
    <property type="molecule type" value="Genomic_DNA"/>
</dbReference>
<dbReference type="RefSeq" id="XP_002679237.1">
    <property type="nucleotide sequence ID" value="XM_002679191.1"/>
</dbReference>
<evidence type="ECO:0000256" key="2">
    <source>
        <dbReference type="SAM" id="Coils"/>
    </source>
</evidence>
<proteinExistence type="predicted"/>
<dbReference type="Pfam" id="PF00957">
    <property type="entry name" value="Synaptobrevin"/>
    <property type="match status" value="1"/>
</dbReference>
<dbReference type="SUPFAM" id="SSF50978">
    <property type="entry name" value="WD40 repeat-like"/>
    <property type="match status" value="1"/>
</dbReference>
<dbReference type="CDD" id="cd15843">
    <property type="entry name" value="R-SNARE"/>
    <property type="match status" value="1"/>
</dbReference>
<organism evidence="6">
    <name type="scientific">Naegleria gruberi</name>
    <name type="common">Amoeba</name>
    <dbReference type="NCBI Taxonomy" id="5762"/>
    <lineage>
        <taxon>Eukaryota</taxon>
        <taxon>Discoba</taxon>
        <taxon>Heterolobosea</taxon>
        <taxon>Tetramitia</taxon>
        <taxon>Eutetramitia</taxon>
        <taxon>Vahlkampfiidae</taxon>
        <taxon>Naegleria</taxon>
    </lineage>
</organism>
<keyword evidence="6" id="KW-1185">Reference proteome</keyword>
<accession>D2V9M7</accession>
<feature type="compositionally biased region" description="Low complexity" evidence="3">
    <location>
        <begin position="1241"/>
        <end position="1258"/>
    </location>
</feature>
<reference evidence="5 6" key="1">
    <citation type="journal article" date="2010" name="Cell">
        <title>The genome of Naegleria gruberi illuminates early eukaryotic versatility.</title>
        <authorList>
            <person name="Fritz-Laylin L.K."/>
            <person name="Prochnik S.E."/>
            <person name="Ginger M.L."/>
            <person name="Dacks J.B."/>
            <person name="Carpenter M.L."/>
            <person name="Field M.C."/>
            <person name="Kuo A."/>
            <person name="Paredez A."/>
            <person name="Chapman J."/>
            <person name="Pham J."/>
            <person name="Shu S."/>
            <person name="Neupane R."/>
            <person name="Cipriano M."/>
            <person name="Mancuso J."/>
            <person name="Tu H."/>
            <person name="Salamov A."/>
            <person name="Lindquist E."/>
            <person name="Shapiro H."/>
            <person name="Lucas S."/>
            <person name="Grigoriev I.V."/>
            <person name="Cande W.Z."/>
            <person name="Fulton C."/>
            <person name="Rokhsar D.S."/>
            <person name="Dawson S.C."/>
        </authorList>
    </citation>
    <scope>NUCLEOTIDE SEQUENCE [LARGE SCALE GENOMIC DNA]</scope>
    <source>
        <strain evidence="5 6">NEG-M</strain>
    </source>
</reference>
<dbReference type="Gene3D" id="1.20.5.110">
    <property type="match status" value="1"/>
</dbReference>
<dbReference type="VEuPathDB" id="AmoebaDB:NAEGRDRAFT_65494"/>
<sequence>MSNHQQITTTTTTNFTLPPLPPSLIPARYEFKITGQFPSQFNNIQSQCYHPSQQVLILGGSNGNLYFVGGDAHYYITLSDEYSIENIQNDEQFPIIYCLCKNHQNSKSILISYDYLKKQIVNQVHFNDHQNVTSIKYYKGYLLITTIEFKNNIYYPYVKYMSTSNFKFIQSISLLHPIFNAPNIIPPSNLLINCVEPHPTYDHVISVGYSNGETVIYYIYHVQNTNNNSISTNLNCIVIPSQFSVTSLNWHAPNIIICGYSNGSFTLYEINHPQFTFSLYYEMNMLKGCTNFITSYNQFIIFGLGSDTTNADSGIYYLKMNYEVRNIEFIRHVWCDQKSIENITLLKSVFDNPNSNSLMASVIYGENRNVLVLDLFEKMIYPQKELQLFNLEKYSVPTPFYSTKDLICNNKEFIVLKTSGMDLSNLVYNTVLNNFNQEQYRRNMLEYYLRPVNRWNILGMKYTQYRVDINVDKDNYILVKLSDQALGSAVELYLCNPYFNDIRYIYTIGNQASYKTMCKWSDSVIILASMDGNLDFLHIPSATIFTHDITEKSPTVDNSTNISEAQGNNFQGIIAQVAKYNFNVLKYSNDNPIIQLVPIQVINQLLIAYQDGTIKIVSLSTSDISSDQIIENEFDKHFGSIIFELNPSDMKSSHLFVKSILPKKDVVSHIECSIYRGNLYAFLGFASGKVMLIQLYDLDYMTRNYHKLSKYIHEARWKDLADHICPFVIYENSANNFGKVIDIYTVNDIYNEYNISKMVDEKYLPPMLRSEYVPNSIINSPNGPICYTIHSTSLTSVFGTVKNNMIAFPINSASPLTILFQLKKTLPISFNFVLDILDIKFETLSKIEEMANYRIIVNGVPFEFDINSNHKLVDTRQVAVVVTGEEYRVYVRNETKFECIGSAPSGYNCVQDQYITKMNFKVLSHSIHDKEAEFYENQFMNSKMYNLCDVDYLCEYIDSVEIYNNLSFSDLQNSRIKQPNIVGYISKAGIPPLGQSHGYTRSKFIMVVKEKGIEEYVLSKPMISLKKFSIKEGRKYNHNNIISSSSLEYVRSNNQSLILLDNQNNLMMFSLKPSSSQSKSIDKIFTQKISNLPISSQPFKISTFDSGRDLLIYNNDHVVYGTLFDSKSHKSTDILEPIIYTIDYKPPTKAIGESIVGFFKSFTKSTPSDKDVNETFWKICTQLQREDLNLVKQLVVNNIVPSQPSNNSDFDDNEKTIISSFLSKELELKNKPIVKPLPQPTTTSSATNASTSSSSNLNNLYTRTNRELLFGDDENDDNIKITSSNSSMKRSELNNRIEETKLQMSENLRKLNEREEKLREINEKTSEMSGMASSFAANAQKLNQRSGFFGF</sequence>
<gene>
    <name evidence="5" type="ORF">NAEGRDRAFT_65494</name>
</gene>
<dbReference type="OMA" id="STNLNCI"/>
<dbReference type="PROSITE" id="PS50892">
    <property type="entry name" value="V_SNARE"/>
    <property type="match status" value="1"/>
</dbReference>
<evidence type="ECO:0000313" key="6">
    <source>
        <dbReference type="Proteomes" id="UP000006671"/>
    </source>
</evidence>
<evidence type="ECO:0000259" key="4">
    <source>
        <dbReference type="PROSITE" id="PS50892"/>
    </source>
</evidence>
<feature type="region of interest" description="Disordered" evidence="3">
    <location>
        <begin position="1232"/>
        <end position="1258"/>
    </location>
</feature>
<dbReference type="GeneID" id="8848706"/>
<dbReference type="InterPro" id="IPR036322">
    <property type="entry name" value="WD40_repeat_dom_sf"/>
</dbReference>
<evidence type="ECO:0000256" key="3">
    <source>
        <dbReference type="SAM" id="MobiDB-lite"/>
    </source>
</evidence>
<dbReference type="Proteomes" id="UP000006671">
    <property type="component" value="Unassembled WGS sequence"/>
</dbReference>
<dbReference type="KEGG" id="ngr:NAEGRDRAFT_65494"/>
<dbReference type="SUPFAM" id="SSF58038">
    <property type="entry name" value="SNARE fusion complex"/>
    <property type="match status" value="1"/>
</dbReference>
<dbReference type="InParanoid" id="D2V9M7"/>
<dbReference type="InterPro" id="IPR042855">
    <property type="entry name" value="V_SNARE_CC"/>
</dbReference>
<keyword evidence="1 2" id="KW-0175">Coiled coil</keyword>
<dbReference type="OrthoDB" id="10349963at2759"/>
<protein>
    <submittedName>
        <fullName evidence="5">Predicted protein</fullName>
    </submittedName>
</protein>
<feature type="domain" description="V-SNARE coiled-coil homology" evidence="4">
    <location>
        <begin position="1289"/>
        <end position="1349"/>
    </location>
</feature>
<evidence type="ECO:0000313" key="5">
    <source>
        <dbReference type="EMBL" id="EFC46493.1"/>
    </source>
</evidence>
<evidence type="ECO:0000256" key="1">
    <source>
        <dbReference type="PROSITE-ProRule" id="PRU00290"/>
    </source>
</evidence>
<name>D2V9M7_NAEGR</name>